<comment type="similarity">
    <text evidence="1">Belongs to the helicase family.</text>
</comment>
<gene>
    <name evidence="2" type="ORF">PACLA_8A058868</name>
</gene>
<dbReference type="Proteomes" id="UP001152795">
    <property type="component" value="Unassembled WGS sequence"/>
</dbReference>
<evidence type="ECO:0000256" key="1">
    <source>
        <dbReference type="RuleBase" id="RU363044"/>
    </source>
</evidence>
<keyword evidence="1" id="KW-0233">DNA recombination</keyword>
<dbReference type="InterPro" id="IPR027417">
    <property type="entry name" value="P-loop_NTPase"/>
</dbReference>
<protein>
    <recommendedName>
        <fullName evidence="1">ATP-dependent DNA helicase</fullName>
        <ecNumber evidence="1">5.6.2.3</ecNumber>
    </recommendedName>
</protein>
<keyword evidence="1 2" id="KW-0347">Helicase</keyword>
<dbReference type="EC" id="5.6.2.3" evidence="1"/>
<dbReference type="CDD" id="cd18809">
    <property type="entry name" value="SF1_C_RecD"/>
    <property type="match status" value="1"/>
</dbReference>
<comment type="cofactor">
    <cofactor evidence="1">
        <name>Mg(2+)</name>
        <dbReference type="ChEBI" id="CHEBI:18420"/>
    </cofactor>
</comment>
<dbReference type="GO" id="GO:0000723">
    <property type="term" value="P:telomere maintenance"/>
    <property type="evidence" value="ECO:0007669"/>
    <property type="project" value="InterPro"/>
</dbReference>
<organism evidence="2 3">
    <name type="scientific">Paramuricea clavata</name>
    <name type="common">Red gorgonian</name>
    <name type="synonym">Violescent sea-whip</name>
    <dbReference type="NCBI Taxonomy" id="317549"/>
    <lineage>
        <taxon>Eukaryota</taxon>
        <taxon>Metazoa</taxon>
        <taxon>Cnidaria</taxon>
        <taxon>Anthozoa</taxon>
        <taxon>Octocorallia</taxon>
        <taxon>Malacalcyonacea</taxon>
        <taxon>Plexauridae</taxon>
        <taxon>Paramuricea</taxon>
    </lineage>
</organism>
<dbReference type="GO" id="GO:0006310">
    <property type="term" value="P:DNA recombination"/>
    <property type="evidence" value="ECO:0007669"/>
    <property type="project" value="UniProtKB-KW"/>
</dbReference>
<dbReference type="InterPro" id="IPR003593">
    <property type="entry name" value="AAA+_ATPase"/>
</dbReference>
<evidence type="ECO:0000313" key="2">
    <source>
        <dbReference type="EMBL" id="CAB4005421.1"/>
    </source>
</evidence>
<comment type="catalytic activity">
    <reaction evidence="1">
        <text>ATP + H2O = ADP + phosphate + H(+)</text>
        <dbReference type="Rhea" id="RHEA:13065"/>
        <dbReference type="ChEBI" id="CHEBI:15377"/>
        <dbReference type="ChEBI" id="CHEBI:15378"/>
        <dbReference type="ChEBI" id="CHEBI:30616"/>
        <dbReference type="ChEBI" id="CHEBI:43474"/>
        <dbReference type="ChEBI" id="CHEBI:456216"/>
        <dbReference type="EC" id="5.6.2.3"/>
    </reaction>
</comment>
<keyword evidence="3" id="KW-1185">Reference proteome</keyword>
<comment type="caution">
    <text evidence="2">The sequence shown here is derived from an EMBL/GenBank/DDBJ whole genome shotgun (WGS) entry which is preliminary data.</text>
</comment>
<keyword evidence="1" id="KW-0378">Hydrolase</keyword>
<dbReference type="SMART" id="SM00382">
    <property type="entry name" value="AAA"/>
    <property type="match status" value="1"/>
</dbReference>
<dbReference type="OrthoDB" id="272985at2759"/>
<dbReference type="PANTHER" id="PTHR47642">
    <property type="entry name" value="ATP-DEPENDENT DNA HELICASE"/>
    <property type="match status" value="1"/>
</dbReference>
<dbReference type="InterPro" id="IPR051055">
    <property type="entry name" value="PIF1_helicase"/>
</dbReference>
<name>A0A6S7IH54_PARCT</name>
<sequence length="604" mass="68589">MSMELTQQQRRIFDIAISGHNLCILGRAGVGKSVLVNAIKRELDKRGQNARIVCSSGIACEAFEGMAKTVHSQYGLQTAELPAHRLIERCLERQNVLEDLKDCDVLIWDEISMSSERLFNLVNVINQKIKNNDLAFGGVQLILVGDFWQLKPIPNVLDAGIPIYESNLFNKVFPHRYELTEVLRQGETEIRLKHALDEIRMGKCEDETEDYLMSLSRECAETDKNEPPLHIYFKRLPVHVHNAEILASLDGSQMIFESLDMGNAKLLDKTIDAELALKPGCRVMLLFNINAQLKNGYCGQFVGVQTEDDGNDRLLIDFPRVGVVPLDRKTWYRYDSNGKVLGSRTQYPLSLCYAITVHKSQSLTIDRTVVVHCSQEFIPGQTYVALPRVKREATLQVIGFRKRFLLPSPPSLSDIITCPSENVKPAFECCKNLAIDQTCCEMDDTSEFFREDETIVETVCQDPTEHFESNITDGNEVSLEDVLLCVMDHNQKLSSPPTQFSAKEFIESLIEDNDGQDQMSKSITYVHELSSEERQPYLIRAKPTALDSENVLAELYRIIGNSKKQSKWNKSGIKKKTHPSTKILQEENKIEYKTCKERGQCRNE</sequence>
<accession>A0A6S7IH54</accession>
<proteinExistence type="inferred from homology"/>
<dbReference type="Pfam" id="PF05970">
    <property type="entry name" value="PIF1"/>
    <property type="match status" value="1"/>
</dbReference>
<keyword evidence="1" id="KW-0227">DNA damage</keyword>
<dbReference type="GO" id="GO:0005524">
    <property type="term" value="F:ATP binding"/>
    <property type="evidence" value="ECO:0007669"/>
    <property type="project" value="UniProtKB-KW"/>
</dbReference>
<dbReference type="InterPro" id="IPR010285">
    <property type="entry name" value="DNA_helicase_pif1-like_DEAD"/>
</dbReference>
<reference evidence="2" key="1">
    <citation type="submission" date="2020-04" db="EMBL/GenBank/DDBJ databases">
        <authorList>
            <person name="Alioto T."/>
            <person name="Alioto T."/>
            <person name="Gomez Garrido J."/>
        </authorList>
    </citation>
    <scope>NUCLEOTIDE SEQUENCE</scope>
    <source>
        <strain evidence="2">A484AB</strain>
    </source>
</reference>
<dbReference type="Gene3D" id="3.40.50.300">
    <property type="entry name" value="P-loop containing nucleotide triphosphate hydrolases"/>
    <property type="match status" value="1"/>
</dbReference>
<dbReference type="GO" id="GO:0043139">
    <property type="term" value="F:5'-3' DNA helicase activity"/>
    <property type="evidence" value="ECO:0007669"/>
    <property type="project" value="UniProtKB-EC"/>
</dbReference>
<keyword evidence="1" id="KW-0067">ATP-binding</keyword>
<evidence type="ECO:0000313" key="3">
    <source>
        <dbReference type="Proteomes" id="UP001152795"/>
    </source>
</evidence>
<dbReference type="EMBL" id="CACRXK020005197">
    <property type="protein sequence ID" value="CAB4005421.1"/>
    <property type="molecule type" value="Genomic_DNA"/>
</dbReference>
<keyword evidence="1" id="KW-0234">DNA repair</keyword>
<dbReference type="AlphaFoldDB" id="A0A6S7IH54"/>
<dbReference type="GO" id="GO:0006281">
    <property type="term" value="P:DNA repair"/>
    <property type="evidence" value="ECO:0007669"/>
    <property type="project" value="UniProtKB-KW"/>
</dbReference>
<dbReference type="SUPFAM" id="SSF52540">
    <property type="entry name" value="P-loop containing nucleoside triphosphate hydrolases"/>
    <property type="match status" value="2"/>
</dbReference>
<keyword evidence="1" id="KW-0547">Nucleotide-binding</keyword>
<dbReference type="GO" id="GO:0016787">
    <property type="term" value="F:hydrolase activity"/>
    <property type="evidence" value="ECO:0007669"/>
    <property type="project" value="UniProtKB-KW"/>
</dbReference>